<accession>A0A0G9H9Q5</accession>
<gene>
    <name evidence="10" type="ORF">BJI69_04625</name>
</gene>
<dbReference type="KEGG" id="lrz:BJI69_04625"/>
<dbReference type="Proteomes" id="UP000182987">
    <property type="component" value="Chromosome"/>
</dbReference>
<evidence type="ECO:0000256" key="1">
    <source>
        <dbReference type="ARBA" id="ARBA00004772"/>
    </source>
</evidence>
<dbReference type="AlphaFoldDB" id="A0A0G9H9Q5"/>
<evidence type="ECO:0000313" key="10">
    <source>
        <dbReference type="EMBL" id="APG03263.1"/>
    </source>
</evidence>
<comment type="function">
    <text evidence="6 9">Catalyzes cyclization of the linear tetrapyrrole, hydroxymethylbilane, to the macrocyclic uroporphyrinogen III.</text>
</comment>
<sequence length="256" mass="27134">MSRSHPLRNVTVVITRPAGTAGPLSRRVRKLGGIPVSVPGLSLRAIEDASAVDAALRSALGGDLLVFTSPAAVRFAADVLPLATRATVIAVGRGTARALRTANLTDVRFPETSQDSEGVLGLPELARVEGKRIALIGAPGGRGLLREQLLARGAMLDEVHVYHRVAPRIDRRHIDPLLKLSRRSAVLLSSAEALDHLHRALIAPAWRRLVQAVAVVSSERLRDIALETGFERVVVARSALPGDLLAAAAGVSFTGR</sequence>
<dbReference type="GO" id="GO:0006780">
    <property type="term" value="P:uroporphyrinogen III biosynthetic process"/>
    <property type="evidence" value="ECO:0007669"/>
    <property type="project" value="UniProtKB-UniRule"/>
</dbReference>
<evidence type="ECO:0000256" key="9">
    <source>
        <dbReference type="RuleBase" id="RU366031"/>
    </source>
</evidence>
<reference evidence="11" key="1">
    <citation type="submission" date="2016-09" db="EMBL/GenBank/DDBJ databases">
        <authorList>
            <person name="Lysoe E."/>
        </authorList>
    </citation>
    <scope>NUCLEOTIDE SEQUENCE [LARGE SCALE GENOMIC DNA]</scope>
    <source>
        <strain evidence="11">LJ96T</strain>
    </source>
</reference>
<dbReference type="GO" id="GO:0004852">
    <property type="term" value="F:uroporphyrinogen-III synthase activity"/>
    <property type="evidence" value="ECO:0007669"/>
    <property type="project" value="UniProtKB-UniRule"/>
</dbReference>
<dbReference type="UniPathway" id="UPA00251">
    <property type="reaction ID" value="UER00320"/>
</dbReference>
<dbReference type="SUPFAM" id="SSF69618">
    <property type="entry name" value="HemD-like"/>
    <property type="match status" value="1"/>
</dbReference>
<proteinExistence type="inferred from homology"/>
<evidence type="ECO:0000256" key="3">
    <source>
        <dbReference type="ARBA" id="ARBA00013109"/>
    </source>
</evidence>
<dbReference type="InterPro" id="IPR039793">
    <property type="entry name" value="UROS/Hem4"/>
</dbReference>
<dbReference type="CDD" id="cd06578">
    <property type="entry name" value="HemD"/>
    <property type="match status" value="1"/>
</dbReference>
<protein>
    <recommendedName>
        <fullName evidence="7 9">Uroporphyrinogen-III synthase</fullName>
        <ecNumber evidence="3 9">4.2.1.75</ecNumber>
    </recommendedName>
</protein>
<dbReference type="InterPro" id="IPR003754">
    <property type="entry name" value="4pyrrol_synth_uPrphyn_synth"/>
</dbReference>
<dbReference type="OrthoDB" id="9787650at2"/>
<dbReference type="PATRIC" id="fig|1440763.5.peg.3767"/>
<comment type="catalytic activity">
    <reaction evidence="8 9">
        <text>hydroxymethylbilane = uroporphyrinogen III + H2O</text>
        <dbReference type="Rhea" id="RHEA:18965"/>
        <dbReference type="ChEBI" id="CHEBI:15377"/>
        <dbReference type="ChEBI" id="CHEBI:57308"/>
        <dbReference type="ChEBI" id="CHEBI:57845"/>
        <dbReference type="EC" id="4.2.1.75"/>
    </reaction>
</comment>
<dbReference type="PANTHER" id="PTHR38042:SF1">
    <property type="entry name" value="UROPORPHYRINOGEN-III SYNTHASE, CHLOROPLASTIC"/>
    <property type="match status" value="1"/>
</dbReference>
<dbReference type="EMBL" id="CP017480">
    <property type="protein sequence ID" value="APG03263.1"/>
    <property type="molecule type" value="Genomic_DNA"/>
</dbReference>
<dbReference type="InterPro" id="IPR036108">
    <property type="entry name" value="4pyrrol_syn_uPrphyn_synt_sf"/>
</dbReference>
<dbReference type="GO" id="GO:0006782">
    <property type="term" value="P:protoporphyrinogen IX biosynthetic process"/>
    <property type="evidence" value="ECO:0007669"/>
    <property type="project" value="UniProtKB-UniRule"/>
</dbReference>
<evidence type="ECO:0000313" key="11">
    <source>
        <dbReference type="Proteomes" id="UP000182987"/>
    </source>
</evidence>
<dbReference type="Gene3D" id="3.40.50.10090">
    <property type="match status" value="2"/>
</dbReference>
<keyword evidence="11" id="KW-1185">Reference proteome</keyword>
<dbReference type="EC" id="4.2.1.75" evidence="3 9"/>
<dbReference type="PANTHER" id="PTHR38042">
    <property type="entry name" value="UROPORPHYRINOGEN-III SYNTHASE, CHLOROPLASTIC"/>
    <property type="match status" value="1"/>
</dbReference>
<name>A0A0G9H9Q5_9GAMM</name>
<keyword evidence="5 9" id="KW-0627">Porphyrin biosynthesis</keyword>
<evidence type="ECO:0000256" key="7">
    <source>
        <dbReference type="ARBA" id="ARBA00040167"/>
    </source>
</evidence>
<dbReference type="Pfam" id="PF02602">
    <property type="entry name" value="HEM4"/>
    <property type="match status" value="1"/>
</dbReference>
<evidence type="ECO:0000256" key="4">
    <source>
        <dbReference type="ARBA" id="ARBA00023239"/>
    </source>
</evidence>
<comment type="similarity">
    <text evidence="2 9">Belongs to the uroporphyrinogen-III synthase family.</text>
</comment>
<comment type="pathway">
    <text evidence="1 9">Porphyrin-containing compound metabolism; protoporphyrin-IX biosynthesis; coproporphyrinogen-III from 5-aminolevulinate: step 3/4.</text>
</comment>
<evidence type="ECO:0000256" key="5">
    <source>
        <dbReference type="ARBA" id="ARBA00023244"/>
    </source>
</evidence>
<keyword evidence="4 9" id="KW-0456">Lyase</keyword>
<dbReference type="STRING" id="1440763.BJI69_04625"/>
<evidence type="ECO:0000256" key="8">
    <source>
        <dbReference type="ARBA" id="ARBA00048617"/>
    </source>
</evidence>
<dbReference type="RefSeq" id="WP_046969174.1">
    <property type="nucleotide sequence ID" value="NZ_CP017480.1"/>
</dbReference>
<evidence type="ECO:0000256" key="6">
    <source>
        <dbReference type="ARBA" id="ARBA00037589"/>
    </source>
</evidence>
<evidence type="ECO:0000256" key="2">
    <source>
        <dbReference type="ARBA" id="ARBA00008133"/>
    </source>
</evidence>
<organism evidence="10 11">
    <name type="scientific">Luteibacter rhizovicinus DSM 16549</name>
    <dbReference type="NCBI Taxonomy" id="1440763"/>
    <lineage>
        <taxon>Bacteria</taxon>
        <taxon>Pseudomonadati</taxon>
        <taxon>Pseudomonadota</taxon>
        <taxon>Gammaproteobacteria</taxon>
        <taxon>Lysobacterales</taxon>
        <taxon>Rhodanobacteraceae</taxon>
        <taxon>Luteibacter</taxon>
    </lineage>
</organism>